<dbReference type="AlphaFoldDB" id="A0AAW0ATV5"/>
<feature type="region of interest" description="Disordered" evidence="1">
    <location>
        <begin position="211"/>
        <end position="240"/>
    </location>
</feature>
<feature type="compositionally biased region" description="Basic and acidic residues" evidence="1">
    <location>
        <begin position="23"/>
        <end position="32"/>
    </location>
</feature>
<dbReference type="EMBL" id="JAWWNJ010000050">
    <property type="protein sequence ID" value="KAK7016603.1"/>
    <property type="molecule type" value="Genomic_DNA"/>
</dbReference>
<sequence length="280" mass="30589">MLEGGDAMSMKKRNQESGLSGRKSLESRPESKPPEAKILLVLPLELGSTQIQTCILEFRFEVRRLAYPYYSICLQADCSKNNARDEVLNDQMIQNLREAMTPDRLGLKDQSTSEQPRLGSQGLIRLIAVFNNVSCSGNQRYMARKPGVQGPFQLGKVIAPVCRLGGGRGNNAEGPRLPGAHHSLSRGSEIAGCAECSGSAASPAYSQSRRELTAKNNEQPVKNSGRRYGTHNLRPSARTNGDGVADKMFADAIESTGFLQYCLIWGGFLPAPRVSQQNYP</sequence>
<evidence type="ECO:0000313" key="2">
    <source>
        <dbReference type="EMBL" id="KAK7016603.1"/>
    </source>
</evidence>
<feature type="region of interest" description="Disordered" evidence="1">
    <location>
        <begin position="1"/>
        <end position="32"/>
    </location>
</feature>
<protein>
    <submittedName>
        <fullName evidence="2">Uncharacterized protein</fullName>
    </submittedName>
</protein>
<evidence type="ECO:0000313" key="3">
    <source>
        <dbReference type="Proteomes" id="UP001362999"/>
    </source>
</evidence>
<comment type="caution">
    <text evidence="2">The sequence shown here is derived from an EMBL/GenBank/DDBJ whole genome shotgun (WGS) entry which is preliminary data.</text>
</comment>
<evidence type="ECO:0000256" key="1">
    <source>
        <dbReference type="SAM" id="MobiDB-lite"/>
    </source>
</evidence>
<organism evidence="2 3">
    <name type="scientific">Favolaschia claudopus</name>
    <dbReference type="NCBI Taxonomy" id="2862362"/>
    <lineage>
        <taxon>Eukaryota</taxon>
        <taxon>Fungi</taxon>
        <taxon>Dikarya</taxon>
        <taxon>Basidiomycota</taxon>
        <taxon>Agaricomycotina</taxon>
        <taxon>Agaricomycetes</taxon>
        <taxon>Agaricomycetidae</taxon>
        <taxon>Agaricales</taxon>
        <taxon>Marasmiineae</taxon>
        <taxon>Mycenaceae</taxon>
        <taxon>Favolaschia</taxon>
    </lineage>
</organism>
<proteinExistence type="predicted"/>
<reference evidence="2 3" key="1">
    <citation type="journal article" date="2024" name="J Genomics">
        <title>Draft genome sequencing and assembly of Favolaschia claudopus CIRM-BRFM 2984 isolated from oak limbs.</title>
        <authorList>
            <person name="Navarro D."/>
            <person name="Drula E."/>
            <person name="Chaduli D."/>
            <person name="Cazenave R."/>
            <person name="Ahrendt S."/>
            <person name="Wang J."/>
            <person name="Lipzen A."/>
            <person name="Daum C."/>
            <person name="Barry K."/>
            <person name="Grigoriev I.V."/>
            <person name="Favel A."/>
            <person name="Rosso M.N."/>
            <person name="Martin F."/>
        </authorList>
    </citation>
    <scope>NUCLEOTIDE SEQUENCE [LARGE SCALE GENOMIC DNA]</scope>
    <source>
        <strain evidence="2 3">CIRM-BRFM 2984</strain>
    </source>
</reference>
<dbReference type="Proteomes" id="UP001362999">
    <property type="component" value="Unassembled WGS sequence"/>
</dbReference>
<name>A0AAW0ATV5_9AGAR</name>
<keyword evidence="3" id="KW-1185">Reference proteome</keyword>
<gene>
    <name evidence="2" type="ORF">R3P38DRAFT_2785787</name>
</gene>
<accession>A0AAW0ATV5</accession>